<name>A0ABR5ISC9_9ACTN</name>
<protein>
    <recommendedName>
        <fullName evidence="1">DUF397 domain-containing protein</fullName>
    </recommendedName>
</protein>
<proteinExistence type="predicted"/>
<organism evidence="2 3">
    <name type="scientific">Streptomyces varsoviensis</name>
    <dbReference type="NCBI Taxonomy" id="67373"/>
    <lineage>
        <taxon>Bacteria</taxon>
        <taxon>Bacillati</taxon>
        <taxon>Actinomycetota</taxon>
        <taxon>Actinomycetes</taxon>
        <taxon>Kitasatosporales</taxon>
        <taxon>Streptomycetaceae</taxon>
        <taxon>Streptomyces</taxon>
    </lineage>
</organism>
<dbReference type="Proteomes" id="UP000037020">
    <property type="component" value="Unassembled WGS sequence"/>
</dbReference>
<evidence type="ECO:0000313" key="3">
    <source>
        <dbReference type="Proteomes" id="UP000037020"/>
    </source>
</evidence>
<dbReference type="EMBL" id="LGUT01004378">
    <property type="protein sequence ID" value="KOG52003.1"/>
    <property type="molecule type" value="Genomic_DNA"/>
</dbReference>
<keyword evidence="3" id="KW-1185">Reference proteome</keyword>
<sequence length="71" mass="7279">MSNTPYPNATTWVKSTYSGGEGGQCVEWAPAAVATSGAVPIRDSKVPHGPILTVSPAAWASFVAFAVRSDG</sequence>
<feature type="domain" description="DUF397" evidence="1">
    <location>
        <begin position="11"/>
        <end position="65"/>
    </location>
</feature>
<evidence type="ECO:0000259" key="1">
    <source>
        <dbReference type="Pfam" id="PF04149"/>
    </source>
</evidence>
<reference evidence="2 3" key="1">
    <citation type="submission" date="2015-07" db="EMBL/GenBank/DDBJ databases">
        <authorList>
            <person name="Ju K.-S."/>
            <person name="Doroghazi J.R."/>
            <person name="Metcalf W.W."/>
        </authorList>
    </citation>
    <scope>NUCLEOTIDE SEQUENCE [LARGE SCALE GENOMIC DNA]</scope>
    <source>
        <strain evidence="2 3">NRRL B-3589</strain>
    </source>
</reference>
<dbReference type="InterPro" id="IPR007278">
    <property type="entry name" value="DUF397"/>
</dbReference>
<comment type="caution">
    <text evidence="2">The sequence shown here is derived from an EMBL/GenBank/DDBJ whole genome shotgun (WGS) entry which is preliminary data.</text>
</comment>
<gene>
    <name evidence="2" type="ORF">ADK38_44410</name>
</gene>
<accession>A0ABR5ISC9</accession>
<dbReference type="RefSeq" id="WP_030886696.1">
    <property type="nucleotide sequence ID" value="NZ_JBIRHZ010000015.1"/>
</dbReference>
<evidence type="ECO:0000313" key="2">
    <source>
        <dbReference type="EMBL" id="KOG52003.1"/>
    </source>
</evidence>
<dbReference type="Pfam" id="PF04149">
    <property type="entry name" value="DUF397"/>
    <property type="match status" value="1"/>
</dbReference>